<feature type="transmembrane region" description="Helical" evidence="7">
    <location>
        <begin position="55"/>
        <end position="76"/>
    </location>
</feature>
<evidence type="ECO:0000313" key="9">
    <source>
        <dbReference type="EMBL" id="MTV48252.1"/>
    </source>
</evidence>
<dbReference type="PANTHER" id="PTHR30151">
    <property type="entry name" value="ALKANE SULFONATE ABC TRANSPORTER-RELATED, MEMBRANE SUBUNIT"/>
    <property type="match status" value="1"/>
</dbReference>
<dbReference type="SUPFAM" id="SSF161098">
    <property type="entry name" value="MetI-like"/>
    <property type="match status" value="1"/>
</dbReference>
<dbReference type="InterPro" id="IPR035906">
    <property type="entry name" value="MetI-like_sf"/>
</dbReference>
<evidence type="ECO:0000313" key="10">
    <source>
        <dbReference type="Proteomes" id="UP000430670"/>
    </source>
</evidence>
<feature type="transmembrane region" description="Helical" evidence="7">
    <location>
        <begin position="186"/>
        <end position="212"/>
    </location>
</feature>
<name>A0A6I3SHI7_HELMO</name>
<accession>A0A6I3SHI7</accession>
<dbReference type="GO" id="GO:0005886">
    <property type="term" value="C:plasma membrane"/>
    <property type="evidence" value="ECO:0007669"/>
    <property type="project" value="UniProtKB-SubCell"/>
</dbReference>
<feature type="transmembrane region" description="Helical" evidence="7">
    <location>
        <begin position="24"/>
        <end position="43"/>
    </location>
</feature>
<reference evidence="9 10" key="1">
    <citation type="submission" date="2019-11" db="EMBL/GenBank/DDBJ databases">
        <title>Whole-genome sequence of a the green, strictly anaerobic photosynthetic bacterium Heliobacillus mobilis DSM 6151.</title>
        <authorList>
            <person name="Kyndt J.A."/>
            <person name="Meyer T.E."/>
        </authorList>
    </citation>
    <scope>NUCLEOTIDE SEQUENCE [LARGE SCALE GENOMIC DNA]</scope>
    <source>
        <strain evidence="9 10">DSM 6151</strain>
    </source>
</reference>
<feature type="transmembrane region" description="Helical" evidence="7">
    <location>
        <begin position="88"/>
        <end position="110"/>
    </location>
</feature>
<protein>
    <submittedName>
        <fullName evidence="9">ABC transporter permease subunit</fullName>
    </submittedName>
</protein>
<evidence type="ECO:0000256" key="4">
    <source>
        <dbReference type="ARBA" id="ARBA00022692"/>
    </source>
</evidence>
<organism evidence="9 10">
    <name type="scientific">Heliobacterium mobile</name>
    <name type="common">Heliobacillus mobilis</name>
    <dbReference type="NCBI Taxonomy" id="28064"/>
    <lineage>
        <taxon>Bacteria</taxon>
        <taxon>Bacillati</taxon>
        <taxon>Bacillota</taxon>
        <taxon>Clostridia</taxon>
        <taxon>Eubacteriales</taxon>
        <taxon>Heliobacteriaceae</taxon>
        <taxon>Heliobacterium</taxon>
    </lineage>
</organism>
<proteinExistence type="inferred from homology"/>
<dbReference type="EMBL" id="WNKU01000003">
    <property type="protein sequence ID" value="MTV48252.1"/>
    <property type="molecule type" value="Genomic_DNA"/>
</dbReference>
<feature type="domain" description="ABC transmembrane type-1" evidence="8">
    <location>
        <begin position="137"/>
        <end position="318"/>
    </location>
</feature>
<evidence type="ECO:0000256" key="5">
    <source>
        <dbReference type="ARBA" id="ARBA00022989"/>
    </source>
</evidence>
<dbReference type="Gene3D" id="1.10.3720.10">
    <property type="entry name" value="MetI-like"/>
    <property type="match status" value="1"/>
</dbReference>
<keyword evidence="3" id="KW-1003">Cell membrane</keyword>
<sequence>MAVTQPVSRGVPGEERHRIPIKTLLIYLLPLLLLGIFWAEYTFLPNAQTFTKKKYLAAAFPYFVGLYLVVFGVGLFKKNFRQKLTYRSPLISGAIGFLILWDLVTLKMGLLPLPQFPSPGAVVAALVSDAEVLFVSLYHSLGLLFTGYFLGLLFGLPTGILMGWFSTINYWLSPILRFIGPLPATAWIPVAMVIFPTSFVASVFLVALAAWFPITIMTWSGISNVNKSYYEVARTLGANVRYLIFKVAIPASLPSVFVGLFMGLGSAFATLVVAELLGVKSGLGWYVAWAQGWAEYAKVWAALVIMAVMFSGTTSLLFRVRDRVLVWQKGIIKW</sequence>
<feature type="transmembrane region" description="Helical" evidence="7">
    <location>
        <begin position="299"/>
        <end position="318"/>
    </location>
</feature>
<dbReference type="PANTHER" id="PTHR30151:SF0">
    <property type="entry name" value="ABC TRANSPORTER PERMEASE PROTEIN MJ0413-RELATED"/>
    <property type="match status" value="1"/>
</dbReference>
<evidence type="ECO:0000256" key="2">
    <source>
        <dbReference type="ARBA" id="ARBA00022448"/>
    </source>
</evidence>
<dbReference type="CDD" id="cd06261">
    <property type="entry name" value="TM_PBP2"/>
    <property type="match status" value="1"/>
</dbReference>
<feature type="transmembrane region" description="Helical" evidence="7">
    <location>
        <begin position="145"/>
        <end position="166"/>
    </location>
</feature>
<dbReference type="InterPro" id="IPR000515">
    <property type="entry name" value="MetI-like"/>
</dbReference>
<dbReference type="AlphaFoldDB" id="A0A6I3SHI7"/>
<dbReference type="RefSeq" id="WP_155475356.1">
    <property type="nucleotide sequence ID" value="NZ_WNKU01000003.1"/>
</dbReference>
<keyword evidence="4 7" id="KW-0812">Transmembrane</keyword>
<keyword evidence="5 7" id="KW-1133">Transmembrane helix</keyword>
<evidence type="ECO:0000256" key="3">
    <source>
        <dbReference type="ARBA" id="ARBA00022475"/>
    </source>
</evidence>
<evidence type="ECO:0000256" key="7">
    <source>
        <dbReference type="RuleBase" id="RU363032"/>
    </source>
</evidence>
<evidence type="ECO:0000256" key="6">
    <source>
        <dbReference type="ARBA" id="ARBA00023136"/>
    </source>
</evidence>
<comment type="subcellular location">
    <subcellularLocation>
        <location evidence="1 7">Cell membrane</location>
        <topology evidence="1 7">Multi-pass membrane protein</topology>
    </subcellularLocation>
</comment>
<comment type="similarity">
    <text evidence="7">Belongs to the binding-protein-dependent transport system permease family.</text>
</comment>
<keyword evidence="10" id="KW-1185">Reference proteome</keyword>
<dbReference type="GO" id="GO:0055085">
    <property type="term" value="P:transmembrane transport"/>
    <property type="evidence" value="ECO:0007669"/>
    <property type="project" value="InterPro"/>
</dbReference>
<dbReference type="PROSITE" id="PS50928">
    <property type="entry name" value="ABC_TM1"/>
    <property type="match status" value="1"/>
</dbReference>
<dbReference type="Proteomes" id="UP000430670">
    <property type="component" value="Unassembled WGS sequence"/>
</dbReference>
<keyword evidence="6 7" id="KW-0472">Membrane</keyword>
<evidence type="ECO:0000256" key="1">
    <source>
        <dbReference type="ARBA" id="ARBA00004651"/>
    </source>
</evidence>
<gene>
    <name evidence="9" type="ORF">GJ688_04540</name>
</gene>
<comment type="caution">
    <text evidence="9">The sequence shown here is derived from an EMBL/GenBank/DDBJ whole genome shotgun (WGS) entry which is preliminary data.</text>
</comment>
<dbReference type="Pfam" id="PF00528">
    <property type="entry name" value="BPD_transp_1"/>
    <property type="match status" value="1"/>
</dbReference>
<keyword evidence="2 7" id="KW-0813">Transport</keyword>
<evidence type="ECO:0000259" key="8">
    <source>
        <dbReference type="PROSITE" id="PS50928"/>
    </source>
</evidence>
<dbReference type="OrthoDB" id="9804353at2"/>